<proteinExistence type="predicted"/>
<dbReference type="AlphaFoldDB" id="A0A7K3WXP1"/>
<sequence length="663" mass="74391">MNIKPMNIRQKNPDIALPSTVVQKEHFLDNAFGPANYVPDVAAGSSTQWVSGLGKKFIDGRNEMGVAGIFEIGMGISSTEVSFFASIIDEYRPGITLGRSQVKKSTPETGGKSQTASLIAEFKKTWFKDRNFELQKQELSGSTFYIMDQKTLDPPTNFSGQINLVISKSEYDAISIPSNLDTTIHAPLLSFQNFSMESDNNQVPYRKAALKVNGATSSGTKTTTGLGVDLLTFNYGMLNSEAAGNVVELEEAENGILLIDTFLDDLKEVEKVYPNDNFSQTCLRIRVHSYGSARDLPKDGFWNVLLGSIDDTAAGHILNNALPPLNGAGGYVEIISFDPNIISVRKLRRVDFEKKGIADTWNRLTSHANENGIMDNPSPYIVFEGKDIDLGQILYGFESVYWQRHYPPINIFPPSGSTYSQSYANFPVKIVNDLTGWLANIITPVTDFFVHATTGNSPLNPPISLDFADYYEYSAPLADLYGNADGIGIYRAYEVLIENTANVDLRLSDIFILYYKGVSFLRPEISLLESPSQSFYTVADRWKIFSIFFGFMTIDQQGNYVWLPNNPTLWADVKSEFSAFNNIGKGYTKRLLAFAEFWYTTRKSKSRTGVNLFLDLEIFEYEIFRFSNSTEYLNDGVSQKTWVEEKILDVFENDFIPFIYSQL</sequence>
<accession>A0A7K3WXP1</accession>
<name>A0A7K3WXP1_9FLAO</name>
<dbReference type="Proteomes" id="UP000486602">
    <property type="component" value="Unassembled WGS sequence"/>
</dbReference>
<evidence type="ECO:0000313" key="1">
    <source>
        <dbReference type="EMBL" id="NEN25405.1"/>
    </source>
</evidence>
<gene>
    <name evidence="1" type="ORF">G3O08_18060</name>
</gene>
<evidence type="ECO:0000313" key="2">
    <source>
        <dbReference type="Proteomes" id="UP000486602"/>
    </source>
</evidence>
<reference evidence="1 2" key="1">
    <citation type="submission" date="2020-02" db="EMBL/GenBank/DDBJ databases">
        <title>Out from the shadows clarifying the taxonomy of the family Cryomorphaceae and related taxa by utilizing the GTDB taxonomic framework.</title>
        <authorList>
            <person name="Bowman J.P."/>
        </authorList>
    </citation>
    <scope>NUCLEOTIDE SEQUENCE [LARGE SCALE GENOMIC DNA]</scope>
    <source>
        <strain evidence="1 2">QSSC 1-22</strain>
    </source>
</reference>
<dbReference type="RefSeq" id="WP_163286862.1">
    <property type="nucleotide sequence ID" value="NZ_JAAGVY010000052.1"/>
</dbReference>
<dbReference type="EMBL" id="JAAGVY010000052">
    <property type="protein sequence ID" value="NEN25405.1"/>
    <property type="molecule type" value="Genomic_DNA"/>
</dbReference>
<protein>
    <submittedName>
        <fullName evidence="1">Uncharacterized protein</fullName>
    </submittedName>
</protein>
<organism evidence="1 2">
    <name type="scientific">Cryomorpha ignava</name>
    <dbReference type="NCBI Taxonomy" id="101383"/>
    <lineage>
        <taxon>Bacteria</taxon>
        <taxon>Pseudomonadati</taxon>
        <taxon>Bacteroidota</taxon>
        <taxon>Flavobacteriia</taxon>
        <taxon>Flavobacteriales</taxon>
        <taxon>Cryomorphaceae</taxon>
        <taxon>Cryomorpha</taxon>
    </lineage>
</organism>
<keyword evidence="2" id="KW-1185">Reference proteome</keyword>
<comment type="caution">
    <text evidence="1">The sequence shown here is derived from an EMBL/GenBank/DDBJ whole genome shotgun (WGS) entry which is preliminary data.</text>
</comment>